<protein>
    <recommendedName>
        <fullName evidence="2">Reverse transcriptase domain-containing protein</fullName>
    </recommendedName>
</protein>
<evidence type="ECO:0000313" key="1">
    <source>
        <dbReference type="EMBL" id="JAS48120.1"/>
    </source>
</evidence>
<dbReference type="AlphaFoldDB" id="A0A1B6FD48"/>
<name>A0A1B6FD48_9HEMI</name>
<proteinExistence type="predicted"/>
<evidence type="ECO:0008006" key="2">
    <source>
        <dbReference type="Google" id="ProtNLM"/>
    </source>
</evidence>
<organism evidence="1">
    <name type="scientific">Cuerna arida</name>
    <dbReference type="NCBI Taxonomy" id="1464854"/>
    <lineage>
        <taxon>Eukaryota</taxon>
        <taxon>Metazoa</taxon>
        <taxon>Ecdysozoa</taxon>
        <taxon>Arthropoda</taxon>
        <taxon>Hexapoda</taxon>
        <taxon>Insecta</taxon>
        <taxon>Pterygota</taxon>
        <taxon>Neoptera</taxon>
        <taxon>Paraneoptera</taxon>
        <taxon>Hemiptera</taxon>
        <taxon>Auchenorrhyncha</taxon>
        <taxon>Membracoidea</taxon>
        <taxon>Cicadellidae</taxon>
        <taxon>Cicadellinae</taxon>
        <taxon>Proconiini</taxon>
        <taxon>Cuerna</taxon>
    </lineage>
</organism>
<feature type="non-terminal residue" evidence="1">
    <location>
        <position position="1"/>
    </location>
</feature>
<dbReference type="EMBL" id="GECZ01021649">
    <property type="protein sequence ID" value="JAS48120.1"/>
    <property type="molecule type" value="Transcribed_RNA"/>
</dbReference>
<feature type="non-terminal residue" evidence="1">
    <location>
        <position position="168"/>
    </location>
</feature>
<gene>
    <name evidence="1" type="ORF">g.11719</name>
</gene>
<accession>A0A1B6FD48</accession>
<reference evidence="1" key="1">
    <citation type="submission" date="2015-11" db="EMBL/GenBank/DDBJ databases">
        <title>De novo transcriptome assembly of four potential Pierce s Disease insect vectors from Arizona vineyards.</title>
        <authorList>
            <person name="Tassone E.E."/>
        </authorList>
    </citation>
    <scope>NUCLEOTIDE SEQUENCE</scope>
</reference>
<sequence length="168" mass="18751">NNLKAKTTVNDKIYGVEMTDILLGSIMLGDSTLEEVYSSKFLGIYLDRGLTWNVHIDSVCSKLASGVYVLRSLAKYCPNQVLMAAYYGLIYPHLSYGVALWGACSNNQILRVSKESDQNSCLHQLQRVVPTSFQKIAAVDSAMSLHFGNNFVLFAQMCLNQRSRHPHV</sequence>